<dbReference type="InterPro" id="IPR016135">
    <property type="entry name" value="UBQ-conjugating_enzyme/RWD"/>
</dbReference>
<dbReference type="GeneID" id="106664574"/>
<dbReference type="EnsemblMetazoa" id="XM_014390423.2">
    <property type="protein sequence ID" value="XP_014245909.1"/>
    <property type="gene ID" value="LOC106664574"/>
</dbReference>
<dbReference type="SMART" id="SM00591">
    <property type="entry name" value="RWD"/>
    <property type="match status" value="1"/>
</dbReference>
<feature type="domain" description="RWD" evidence="2">
    <location>
        <begin position="6"/>
        <end position="108"/>
    </location>
</feature>
<reference evidence="3" key="1">
    <citation type="submission" date="2022-01" db="UniProtKB">
        <authorList>
            <consortium name="EnsemblMetazoa"/>
        </authorList>
    </citation>
    <scope>IDENTIFICATION</scope>
</reference>
<evidence type="ECO:0000313" key="4">
    <source>
        <dbReference type="Proteomes" id="UP000494040"/>
    </source>
</evidence>
<dbReference type="AlphaFoldDB" id="A0A8I6RPL9"/>
<proteinExistence type="predicted"/>
<dbReference type="PANTHER" id="PTHR21275">
    <property type="entry name" value="RWD DOMAIN-CONTAINING PROTEIN 4"/>
    <property type="match status" value="1"/>
</dbReference>
<dbReference type="OMA" id="CGMTYTL"/>
<name>A0A8I6RPL9_CIMLE</name>
<evidence type="ECO:0000259" key="2">
    <source>
        <dbReference type="PROSITE" id="PS50908"/>
    </source>
</evidence>
<dbReference type="KEGG" id="clec:106664574"/>
<dbReference type="InterPro" id="IPR042770">
    <property type="entry name" value="RWDD4"/>
</dbReference>
<keyword evidence="4" id="KW-1185">Reference proteome</keyword>
<dbReference type="PANTHER" id="PTHR21275:SF1">
    <property type="entry name" value="RWD DOMAIN-CONTAINING PROTEIN 4"/>
    <property type="match status" value="1"/>
</dbReference>
<protein>
    <recommendedName>
        <fullName evidence="2">RWD domain-containing protein</fullName>
    </recommendedName>
</protein>
<feature type="region of interest" description="Disordered" evidence="1">
    <location>
        <begin position="117"/>
        <end position="158"/>
    </location>
</feature>
<dbReference type="InterPro" id="IPR006575">
    <property type="entry name" value="RWD_dom"/>
</dbReference>
<dbReference type="Gene3D" id="3.10.110.10">
    <property type="entry name" value="Ubiquitin Conjugating Enzyme"/>
    <property type="match status" value="1"/>
</dbReference>
<evidence type="ECO:0000313" key="3">
    <source>
        <dbReference type="EnsemblMetazoa" id="XP_014245909.1"/>
    </source>
</evidence>
<dbReference type="CDD" id="cd23817">
    <property type="entry name" value="RWD-RWDD4"/>
    <property type="match status" value="1"/>
</dbReference>
<organism evidence="3 4">
    <name type="scientific">Cimex lectularius</name>
    <name type="common">Bed bug</name>
    <name type="synonym">Acanthia lectularia</name>
    <dbReference type="NCBI Taxonomy" id="79782"/>
    <lineage>
        <taxon>Eukaryota</taxon>
        <taxon>Metazoa</taxon>
        <taxon>Ecdysozoa</taxon>
        <taxon>Arthropoda</taxon>
        <taxon>Hexapoda</taxon>
        <taxon>Insecta</taxon>
        <taxon>Pterygota</taxon>
        <taxon>Neoptera</taxon>
        <taxon>Paraneoptera</taxon>
        <taxon>Hemiptera</taxon>
        <taxon>Heteroptera</taxon>
        <taxon>Panheteroptera</taxon>
        <taxon>Cimicomorpha</taxon>
        <taxon>Cimicidae</taxon>
        <taxon>Cimex</taxon>
    </lineage>
</organism>
<dbReference type="PROSITE" id="PS50908">
    <property type="entry name" value="RWD"/>
    <property type="match status" value="1"/>
</dbReference>
<dbReference type="RefSeq" id="XP_014245909.1">
    <property type="nucleotide sequence ID" value="XM_014390423.2"/>
</dbReference>
<feature type="compositionally biased region" description="Basic residues" evidence="1">
    <location>
        <begin position="141"/>
        <end position="155"/>
    </location>
</feature>
<accession>A0A8I6RPL9</accession>
<dbReference type="Proteomes" id="UP000494040">
    <property type="component" value="Unassembled WGS sequence"/>
</dbReference>
<dbReference type="Pfam" id="PF05773">
    <property type="entry name" value="RWD"/>
    <property type="match status" value="1"/>
</dbReference>
<dbReference type="OrthoDB" id="10045773at2759"/>
<sequence length="194" mass="22444">MEFQEEEREVVLSIYDGDPAFNQVSPVTFQYKYGEEGQAKSFLLELTWGEQYPDEKPTLNMDIFYNRHIKDEVKARIAKFVLDEAEQLIGSPMTYSLFECLKDKFEELIGDEDISGIGDVVNHNEPCSEGEDSEHEDVTSSRKKKKEQLTKAQKRKQWDRLDCKGERARGWDWVDIIHHLSQSGSKNCPISESS</sequence>
<dbReference type="SUPFAM" id="SSF54495">
    <property type="entry name" value="UBC-like"/>
    <property type="match status" value="1"/>
</dbReference>
<evidence type="ECO:0000256" key="1">
    <source>
        <dbReference type="SAM" id="MobiDB-lite"/>
    </source>
</evidence>